<evidence type="ECO:0000256" key="4">
    <source>
        <dbReference type="RuleBase" id="RU003615"/>
    </source>
</evidence>
<evidence type="ECO:0000256" key="2">
    <source>
        <dbReference type="ARBA" id="ARBA00022801"/>
    </source>
</evidence>
<dbReference type="InterPro" id="IPR017853">
    <property type="entry name" value="GH"/>
</dbReference>
<dbReference type="Pfam" id="PF23915">
    <property type="entry name" value="SusG_C"/>
    <property type="match status" value="1"/>
</dbReference>
<evidence type="ECO:0000256" key="1">
    <source>
        <dbReference type="ARBA" id="ARBA00008061"/>
    </source>
</evidence>
<keyword evidence="3 5" id="KW-0326">Glycosidase</keyword>
<keyword evidence="5" id="KW-0119">Carbohydrate metabolism</keyword>
<dbReference type="Gene3D" id="3.90.400.10">
    <property type="entry name" value="Oligo-1,6-glucosidase, Domain 2"/>
    <property type="match status" value="1"/>
</dbReference>
<dbReference type="Gene3D" id="2.60.40.1180">
    <property type="entry name" value="Golgi alpha-mannosidase II"/>
    <property type="match status" value="1"/>
</dbReference>
<feature type="chain" id="PRO_5011589758" description="Alpha-amylase" evidence="6">
    <location>
        <begin position="24"/>
        <end position="528"/>
    </location>
</feature>
<evidence type="ECO:0000256" key="3">
    <source>
        <dbReference type="ARBA" id="ARBA00023295"/>
    </source>
</evidence>
<dbReference type="SUPFAM" id="SSF51445">
    <property type="entry name" value="(Trans)glycosidases"/>
    <property type="match status" value="1"/>
</dbReference>
<dbReference type="SMART" id="SM00642">
    <property type="entry name" value="Aamy"/>
    <property type="match status" value="1"/>
</dbReference>
<keyword evidence="9" id="KW-1185">Reference proteome</keyword>
<dbReference type="PANTHER" id="PTHR10357">
    <property type="entry name" value="ALPHA-AMYLASE FAMILY MEMBER"/>
    <property type="match status" value="1"/>
</dbReference>
<feature type="signal peptide" evidence="6">
    <location>
        <begin position="1"/>
        <end position="23"/>
    </location>
</feature>
<dbReference type="SUPFAM" id="SSF51011">
    <property type="entry name" value="Glycosyl hydrolase domain"/>
    <property type="match status" value="1"/>
</dbReference>
<evidence type="ECO:0000313" key="9">
    <source>
        <dbReference type="Proteomes" id="UP000198725"/>
    </source>
</evidence>
<dbReference type="Gene3D" id="3.20.20.80">
    <property type="entry name" value="Glycosidases"/>
    <property type="match status" value="1"/>
</dbReference>
<proteinExistence type="inferred from homology"/>
<dbReference type="GO" id="GO:0004556">
    <property type="term" value="F:alpha-amylase activity"/>
    <property type="evidence" value="ECO:0007669"/>
    <property type="project" value="UniProtKB-UniRule"/>
</dbReference>
<dbReference type="InterPro" id="IPR045857">
    <property type="entry name" value="O16G_dom_2"/>
</dbReference>
<accession>A0A1I4FL18</accession>
<evidence type="ECO:0000256" key="6">
    <source>
        <dbReference type="SAM" id="SignalP"/>
    </source>
</evidence>
<dbReference type="AlphaFoldDB" id="A0A1I4FL18"/>
<comment type="catalytic activity">
    <reaction evidence="5">
        <text>Endohydrolysis of (1-&gt;4)-alpha-D-glucosidic linkages in polysaccharides containing three or more (1-&gt;4)-alpha-linked D-glucose units.</text>
        <dbReference type="EC" id="3.2.1.1"/>
    </reaction>
</comment>
<dbReference type="InterPro" id="IPR006046">
    <property type="entry name" value="Alpha_amylase"/>
</dbReference>
<dbReference type="CDD" id="cd11316">
    <property type="entry name" value="AmyAc_bac2_AmyA"/>
    <property type="match status" value="1"/>
</dbReference>
<gene>
    <name evidence="8" type="ORF">SAMN05192579_11840</name>
</gene>
<dbReference type="GO" id="GO:0009313">
    <property type="term" value="P:oligosaccharide catabolic process"/>
    <property type="evidence" value="ECO:0007669"/>
    <property type="project" value="TreeGrafter"/>
</dbReference>
<dbReference type="InterPro" id="IPR056300">
    <property type="entry name" value="SusG-like_C"/>
</dbReference>
<dbReference type="PANTHER" id="PTHR10357:SF179">
    <property type="entry name" value="NEUTRAL AND BASIC AMINO ACID TRANSPORT PROTEIN RBAT"/>
    <property type="match status" value="1"/>
</dbReference>
<protein>
    <recommendedName>
        <fullName evidence="5">Alpha-amylase</fullName>
        <ecNumber evidence="5">3.2.1.1</ecNumber>
    </recommendedName>
</protein>
<dbReference type="EC" id="3.2.1.1" evidence="5"/>
<dbReference type="GO" id="GO:0043169">
    <property type="term" value="F:cation binding"/>
    <property type="evidence" value="ECO:0007669"/>
    <property type="project" value="InterPro"/>
</dbReference>
<comment type="similarity">
    <text evidence="1 4">Belongs to the glycosyl hydrolase 13 family.</text>
</comment>
<evidence type="ECO:0000259" key="7">
    <source>
        <dbReference type="SMART" id="SM00642"/>
    </source>
</evidence>
<dbReference type="Pfam" id="PF00128">
    <property type="entry name" value="Alpha-amylase"/>
    <property type="match status" value="1"/>
</dbReference>
<dbReference type="Proteomes" id="UP000198725">
    <property type="component" value="Unassembled WGS sequence"/>
</dbReference>
<dbReference type="EMBL" id="FOSR01000018">
    <property type="protein sequence ID" value="SFL18618.1"/>
    <property type="molecule type" value="Genomic_DNA"/>
</dbReference>
<sequence>MPSRRCLASLALATLLATAAPLAAENSAPSVPAVTAKAPSGVWYEIFVRSWYDTNGDGIGDLDGVTAKLDYLKSLGVSGIWLMPINTSPSYHGYDVTDYYGINPQYGTLADFRHLLVEAHKRGIKIIMDMVINHSGNENRWFKAALDPKSPYHDWYSWANKYTDLASDSVTGSTAWHATTKKSAPDQYYLGIFAPIMPDLNYDNPAVRAEMIKVGQYWLKQGVDGFRLDAARHIYENFPWDVDDASAQAKNFAWWNQYRRGLDAVNPHTYLVGEVTRDRASELAPWLKPLDAVFNFPLAKQLIAAAGSERNLGLGPSLDHTYAAYEAVGGAAIKDAPFLSNHDQERVMSQLDDNPQHMRTAAAMLLTLPGEPYIYYGEELGTQGRKPDPDLRQPMRWQRSSTAKGETTWEAGSPANGADVSVAAEQTDSQSLLHLYTRLIHWRSEVPALRDGGFRAYPEASDHLVAWERTAPHGTVLVVHNLSGQTQTMALDVPGRPHFSRVLKQTGPGATIHADTLSVPAYTSVVLQ</sequence>
<dbReference type="PRINTS" id="PR00110">
    <property type="entry name" value="ALPHAAMYLASE"/>
</dbReference>
<name>A0A1I4FL18_9GAMM</name>
<organism evidence="8 9">
    <name type="scientific">Rhodanobacter glycinis</name>
    <dbReference type="NCBI Taxonomy" id="582702"/>
    <lineage>
        <taxon>Bacteria</taxon>
        <taxon>Pseudomonadati</taxon>
        <taxon>Pseudomonadota</taxon>
        <taxon>Gammaproteobacteria</taxon>
        <taxon>Lysobacterales</taxon>
        <taxon>Rhodanobacteraceae</taxon>
        <taxon>Rhodanobacter</taxon>
    </lineage>
</organism>
<dbReference type="InterPro" id="IPR006047">
    <property type="entry name" value="GH13_cat_dom"/>
</dbReference>
<feature type="domain" description="Glycosyl hydrolase family 13 catalytic" evidence="7">
    <location>
        <begin position="45"/>
        <end position="443"/>
    </location>
</feature>
<evidence type="ECO:0000313" key="8">
    <source>
        <dbReference type="EMBL" id="SFL18618.1"/>
    </source>
</evidence>
<dbReference type="InterPro" id="IPR013780">
    <property type="entry name" value="Glyco_hydro_b"/>
</dbReference>
<evidence type="ECO:0000256" key="5">
    <source>
        <dbReference type="RuleBase" id="RU361134"/>
    </source>
</evidence>
<keyword evidence="2 5" id="KW-0378">Hydrolase</keyword>
<keyword evidence="6" id="KW-0732">Signal</keyword>
<reference evidence="9" key="1">
    <citation type="submission" date="2016-10" db="EMBL/GenBank/DDBJ databases">
        <authorList>
            <person name="Varghese N."/>
            <person name="Submissions S."/>
        </authorList>
    </citation>
    <scope>NUCLEOTIDE SEQUENCE [LARGE SCALE GENOMIC DNA]</scope>
    <source>
        <strain evidence="9">MO64</strain>
    </source>
</reference>